<gene>
    <name evidence="1" type="ORF">P8V03_12420</name>
</gene>
<organism evidence="1 2">
    <name type="scientific">Clostridium tanneri</name>
    <dbReference type="NCBI Taxonomy" id="3037988"/>
    <lineage>
        <taxon>Bacteria</taxon>
        <taxon>Bacillati</taxon>
        <taxon>Bacillota</taxon>
        <taxon>Clostridia</taxon>
        <taxon>Eubacteriales</taxon>
        <taxon>Clostridiaceae</taxon>
        <taxon>Clostridium</taxon>
    </lineage>
</organism>
<protein>
    <submittedName>
        <fullName evidence="1">YkuS family protein</fullName>
    </submittedName>
</protein>
<keyword evidence="2" id="KW-1185">Reference proteome</keyword>
<dbReference type="InterPro" id="IPR005370">
    <property type="entry name" value="UPF0180"/>
</dbReference>
<dbReference type="Proteomes" id="UP001281656">
    <property type="component" value="Unassembled WGS sequence"/>
</dbReference>
<reference evidence="1 2" key="1">
    <citation type="submission" date="2023-04" db="EMBL/GenBank/DDBJ databases">
        <title>Clostridium tannerae sp. nov., isolated from the fecal material of an alpaca.</title>
        <authorList>
            <person name="Miller S."/>
            <person name="Hendry M."/>
            <person name="King J."/>
            <person name="Sankaranarayanan K."/>
            <person name="Lawson P.A."/>
        </authorList>
    </citation>
    <scope>NUCLEOTIDE SEQUENCE [LARGE SCALE GENOMIC DNA]</scope>
    <source>
        <strain evidence="1 2">A1-XYC3</strain>
    </source>
</reference>
<accession>A0ABU4JVJ6</accession>
<comment type="caution">
    <text evidence="1">The sequence shown here is derived from an EMBL/GenBank/DDBJ whole genome shotgun (WGS) entry which is preliminary data.</text>
</comment>
<dbReference type="EMBL" id="JARUJP010000014">
    <property type="protein sequence ID" value="MDW8801953.1"/>
    <property type="molecule type" value="Genomic_DNA"/>
</dbReference>
<dbReference type="Pfam" id="PF03698">
    <property type="entry name" value="UPF0180"/>
    <property type="match status" value="1"/>
</dbReference>
<dbReference type="RefSeq" id="WP_318798342.1">
    <property type="nucleotide sequence ID" value="NZ_JARUJP010000014.1"/>
</dbReference>
<sequence length="86" mass="9430">MKKVAVEKGLGTVGNYLSKNGYSVEEFEINSTENSSFYDQFDAVIVTGQSINVMGYSDTTTRTPQIIADGQTAEEIKSQLENIVTK</sequence>
<evidence type="ECO:0000313" key="2">
    <source>
        <dbReference type="Proteomes" id="UP001281656"/>
    </source>
</evidence>
<name>A0ABU4JVJ6_9CLOT</name>
<proteinExistence type="predicted"/>
<evidence type="ECO:0000313" key="1">
    <source>
        <dbReference type="EMBL" id="MDW8801953.1"/>
    </source>
</evidence>